<proteinExistence type="predicted"/>
<evidence type="ECO:0000313" key="2">
    <source>
        <dbReference type="EMBL" id="CAF4946979.1"/>
    </source>
</evidence>
<name>A0A821XQU8_9NEOP</name>
<protein>
    <submittedName>
        <fullName evidence="2">Uncharacterized protein</fullName>
    </submittedName>
</protein>
<dbReference type="OrthoDB" id="7502788at2759"/>
<evidence type="ECO:0000313" key="3">
    <source>
        <dbReference type="Proteomes" id="UP000663880"/>
    </source>
</evidence>
<feature type="transmembrane region" description="Helical" evidence="1">
    <location>
        <begin position="76"/>
        <end position="98"/>
    </location>
</feature>
<accession>A0A821XQU8</accession>
<keyword evidence="1" id="KW-1133">Transmembrane helix</keyword>
<gene>
    <name evidence="2" type="ORF">PMACD_LOCUS15272</name>
</gene>
<dbReference type="Proteomes" id="UP000663880">
    <property type="component" value="Unassembled WGS sequence"/>
</dbReference>
<dbReference type="AlphaFoldDB" id="A0A821XQU8"/>
<keyword evidence="3" id="KW-1185">Reference proteome</keyword>
<evidence type="ECO:0000256" key="1">
    <source>
        <dbReference type="SAM" id="Phobius"/>
    </source>
</evidence>
<keyword evidence="1" id="KW-0472">Membrane</keyword>
<sequence>MLDNKSEIPLCEHLYGCNEDMDTWECLMNGRPVGCHQCLYRHSLNDFRASRHTQNKGTIVHNSGQVIIRSKSKVELGIEIAAVVMCLISIVAAIIFFIK</sequence>
<dbReference type="EMBL" id="CAJOBZ010000070">
    <property type="protein sequence ID" value="CAF4946979.1"/>
    <property type="molecule type" value="Genomic_DNA"/>
</dbReference>
<comment type="caution">
    <text evidence="2">The sequence shown here is derived from an EMBL/GenBank/DDBJ whole genome shotgun (WGS) entry which is preliminary data.</text>
</comment>
<keyword evidence="1" id="KW-0812">Transmembrane</keyword>
<reference evidence="2" key="1">
    <citation type="submission" date="2021-02" db="EMBL/GenBank/DDBJ databases">
        <authorList>
            <person name="Steward A R."/>
        </authorList>
    </citation>
    <scope>NUCLEOTIDE SEQUENCE</scope>
</reference>
<organism evidence="2 3">
    <name type="scientific">Pieris macdunnoughi</name>
    <dbReference type="NCBI Taxonomy" id="345717"/>
    <lineage>
        <taxon>Eukaryota</taxon>
        <taxon>Metazoa</taxon>
        <taxon>Ecdysozoa</taxon>
        <taxon>Arthropoda</taxon>
        <taxon>Hexapoda</taxon>
        <taxon>Insecta</taxon>
        <taxon>Pterygota</taxon>
        <taxon>Neoptera</taxon>
        <taxon>Endopterygota</taxon>
        <taxon>Lepidoptera</taxon>
        <taxon>Glossata</taxon>
        <taxon>Ditrysia</taxon>
        <taxon>Papilionoidea</taxon>
        <taxon>Pieridae</taxon>
        <taxon>Pierinae</taxon>
        <taxon>Pieris</taxon>
    </lineage>
</organism>